<accession>A0A8N4EWI8</accession>
<feature type="compositionally biased region" description="Low complexity" evidence="8">
    <location>
        <begin position="690"/>
        <end position="712"/>
    </location>
</feature>
<dbReference type="RefSeq" id="XP_029116270.1">
    <property type="nucleotide sequence ID" value="XM_029260437.1"/>
</dbReference>
<evidence type="ECO:0000313" key="10">
    <source>
        <dbReference type="RefSeq" id="XP_029116270.1"/>
    </source>
</evidence>
<evidence type="ECO:0000256" key="5">
    <source>
        <dbReference type="ARBA" id="ARBA00023010"/>
    </source>
</evidence>
<dbReference type="OrthoDB" id="2538017at2759"/>
<keyword evidence="7" id="KW-0539">Nucleus</keyword>
<dbReference type="GO" id="GO:0008139">
    <property type="term" value="F:nuclear localization sequence binding"/>
    <property type="evidence" value="ECO:0007669"/>
    <property type="project" value="InterPro"/>
</dbReference>
<organism evidence="9 10">
    <name type="scientific">Elaeis guineensis var. tenera</name>
    <name type="common">Oil palm</name>
    <dbReference type="NCBI Taxonomy" id="51953"/>
    <lineage>
        <taxon>Eukaryota</taxon>
        <taxon>Viridiplantae</taxon>
        <taxon>Streptophyta</taxon>
        <taxon>Embryophyta</taxon>
        <taxon>Tracheophyta</taxon>
        <taxon>Spermatophyta</taxon>
        <taxon>Magnoliopsida</taxon>
        <taxon>Liliopsida</taxon>
        <taxon>Arecaceae</taxon>
        <taxon>Arecoideae</taxon>
        <taxon>Cocoseae</taxon>
        <taxon>Elaeidinae</taxon>
        <taxon>Elaeis</taxon>
    </lineage>
</organism>
<proteinExistence type="predicted"/>
<dbReference type="GO" id="GO:0005643">
    <property type="term" value="C:nuclear pore"/>
    <property type="evidence" value="ECO:0007669"/>
    <property type="project" value="UniProtKB-SubCell"/>
</dbReference>
<evidence type="ECO:0000256" key="2">
    <source>
        <dbReference type="ARBA" id="ARBA00022448"/>
    </source>
</evidence>
<keyword evidence="4" id="KW-0653">Protein transport</keyword>
<evidence type="ECO:0000256" key="6">
    <source>
        <dbReference type="ARBA" id="ARBA00023132"/>
    </source>
</evidence>
<keyword evidence="3" id="KW-0509">mRNA transport</keyword>
<keyword evidence="2" id="KW-0813">Transport</keyword>
<dbReference type="GO" id="GO:0015031">
    <property type="term" value="P:protein transport"/>
    <property type="evidence" value="ECO:0007669"/>
    <property type="project" value="UniProtKB-KW"/>
</dbReference>
<evidence type="ECO:0000256" key="8">
    <source>
        <dbReference type="SAM" id="MobiDB-lite"/>
    </source>
</evidence>
<keyword evidence="5" id="KW-0811">Translocation</keyword>
<dbReference type="InterPro" id="IPR024882">
    <property type="entry name" value="NUP58/p45/49"/>
</dbReference>
<evidence type="ECO:0000256" key="1">
    <source>
        <dbReference type="ARBA" id="ARBA00004567"/>
    </source>
</evidence>
<comment type="subcellular location">
    <subcellularLocation>
        <location evidence="1">Nucleus</location>
        <location evidence="1">Nuclear pore complex</location>
    </subcellularLocation>
</comment>
<dbReference type="PANTHER" id="PTHR13437">
    <property type="entry name" value="NUCLEOPORIN P58/P45 NUCLEOPORIN-LIKE PROTEIN 1"/>
    <property type="match status" value="1"/>
</dbReference>
<keyword evidence="9" id="KW-1185">Reference proteome</keyword>
<sequence length="722" mass="78651">MATLDVRDLNEDMTISTMKRDMRGSRFTYFLDKTLFQTYTELLKCVYKYIHADEAASDRYQTEAVATIRPPATPSPSCPFRWPESLHRHSGLPLSRQLLGTLLSPAPLPLAAGHTNRAGRRHSEVFPEEEAVGGGVGRKKCEQNLAPSITRTPPDSDIPRLYEKRKQSTEGSAGKRAPQQSFLVQTPPTPKAAAAVDLPDPPTNGLLLLYPSTPTAAAAVDLPDPPTQQQQQPSIFQTPQPQQQQQQQPSIFQTPQPQQQQQFSPFPSFGQQPQQQNVQFQQQQAAAMPSQQLLLFTVDRSPAGYNTKWEDLHPDSQKLLLQIEERILEYKYESQKLDQCSRLYDSSVSSDSFEIDASRILQELGGITTAIEREKVSVQELMKNVNDMMWHTEFAVRSYVMLRPRFLRQNVPAASGVSPASQTVSVAVTSGQTNQLMTSSISPSFEFYSGIPKRPSLFMQHTAARFEKYLTECCQWIEELEQVLLMDTDKTSSNSLEALPKVMSNVHDYFIHVAAKVESLHQYIESMKMAYLADQRRRGDGNDPFIEASRREAAKQEAAARRVHPTLHLPANSAQPATQAAGIFASSAASTSSAAQLSSGTTASSSGGFSTSTVLSAPSTSASSSFLFPTPTASVPSSTLFGSSGFTPQSTPFGTASTPLFGSTPTPSGFGTSTPSFTSTPAMGSFSLFGTPSLGTGATTGSGASFGAASKSARPKSRTTRR</sequence>
<feature type="region of interest" description="Disordered" evidence="8">
    <location>
        <begin position="114"/>
        <end position="160"/>
    </location>
</feature>
<evidence type="ECO:0000256" key="7">
    <source>
        <dbReference type="ARBA" id="ARBA00023242"/>
    </source>
</evidence>
<feature type="region of interest" description="Disordered" evidence="8">
    <location>
        <begin position="688"/>
        <end position="722"/>
    </location>
</feature>
<protein>
    <submittedName>
        <fullName evidence="10">Nuclear pore complex protein NUP58</fullName>
    </submittedName>
</protein>
<feature type="compositionally biased region" description="Low complexity" evidence="8">
    <location>
        <begin position="227"/>
        <end position="283"/>
    </location>
</feature>
<dbReference type="PANTHER" id="PTHR13437:SF2">
    <property type="entry name" value="NUCLEOPORIN P58_P45"/>
    <property type="match status" value="1"/>
</dbReference>
<evidence type="ECO:0000313" key="9">
    <source>
        <dbReference type="Proteomes" id="UP000504607"/>
    </source>
</evidence>
<reference evidence="10" key="1">
    <citation type="submission" date="2025-08" db="UniProtKB">
        <authorList>
            <consortium name="RefSeq"/>
        </authorList>
    </citation>
    <scope>IDENTIFICATION</scope>
</reference>
<feature type="compositionally biased region" description="Basic residues" evidence="8">
    <location>
        <begin position="713"/>
        <end position="722"/>
    </location>
</feature>
<dbReference type="Gene3D" id="6.10.140.1350">
    <property type="match status" value="1"/>
</dbReference>
<name>A0A8N4EWI8_ELAGV</name>
<dbReference type="AlphaFoldDB" id="A0A8N4EWI8"/>
<dbReference type="GO" id="GO:0051028">
    <property type="term" value="P:mRNA transport"/>
    <property type="evidence" value="ECO:0007669"/>
    <property type="project" value="UniProtKB-KW"/>
</dbReference>
<feature type="region of interest" description="Disordered" evidence="8">
    <location>
        <begin position="217"/>
        <end position="283"/>
    </location>
</feature>
<dbReference type="Proteomes" id="UP000504607">
    <property type="component" value="Unplaced"/>
</dbReference>
<dbReference type="SUPFAM" id="SSF81995">
    <property type="entry name" value="beta-sandwich domain of Sec23/24"/>
    <property type="match status" value="1"/>
</dbReference>
<dbReference type="GO" id="GO:0017056">
    <property type="term" value="F:structural constituent of nuclear pore"/>
    <property type="evidence" value="ECO:0007669"/>
    <property type="project" value="InterPro"/>
</dbReference>
<gene>
    <name evidence="10" type="primary">LOC105060014</name>
</gene>
<evidence type="ECO:0000256" key="3">
    <source>
        <dbReference type="ARBA" id="ARBA00022816"/>
    </source>
</evidence>
<evidence type="ECO:0000256" key="4">
    <source>
        <dbReference type="ARBA" id="ARBA00022927"/>
    </source>
</evidence>
<keyword evidence="6" id="KW-0906">Nuclear pore complex</keyword>